<evidence type="ECO:0000313" key="8">
    <source>
        <dbReference type="Proteomes" id="UP000057737"/>
    </source>
</evidence>
<feature type="transmembrane region" description="Helical" evidence="5">
    <location>
        <begin position="32"/>
        <end position="53"/>
    </location>
</feature>
<proteinExistence type="predicted"/>
<dbReference type="InterPro" id="IPR007016">
    <property type="entry name" value="O-antigen_ligase-rel_domated"/>
</dbReference>
<dbReference type="EMBL" id="LNCU01000084">
    <property type="protein sequence ID" value="KWV52178.1"/>
    <property type="molecule type" value="Genomic_DNA"/>
</dbReference>
<feature type="transmembrane region" description="Helical" evidence="5">
    <location>
        <begin position="255"/>
        <end position="274"/>
    </location>
</feature>
<evidence type="ECO:0000313" key="7">
    <source>
        <dbReference type="EMBL" id="KWV52178.1"/>
    </source>
</evidence>
<dbReference type="RefSeq" id="WP_066509836.1">
    <property type="nucleotide sequence ID" value="NZ_LNCU01000084.1"/>
</dbReference>
<name>A0A109JN94_9BRAD</name>
<comment type="subcellular location">
    <subcellularLocation>
        <location evidence="1">Membrane</location>
        <topology evidence="1">Multi-pass membrane protein</topology>
    </subcellularLocation>
</comment>
<sequence length="431" mass="47899">MTRARTEMGWETADSAVWQPCSLEAENVAKTVISWSITINVVMSMGTLNAGLLAPEQTYLQQSVALLMWGVLIYASAFVRPCLRLAFNLDTLAIVAFYSFATISVLWTNLSLAAFMKAAALAITTFGAFCLITRVEIDDLVKATARGLFVLIAASVLCAVFVPDIGIDHTWMHNGQWQGVFDSKQTLGFAGTYLMFFACYRKITGQAWLPFLVTFLLAATCVLLSESRGAGALALVACALVLTSLWSVRCMKVYAVLPCVMCVAALVLILYFYVTGYDSIHVFDSTIDFTERTFIWQYAIGHFDDAPLLGFGINGFWTNPTIYDYFEQSHGWVLDNYHNGYIAVLIETGFVGYVLFMASIFLFSKKVLYLISERAIDRFHCALIIGFVFLNFQTNFTETTFLRSTMFTAVLLVTFFLAVCRPVPSPSSQPS</sequence>
<organism evidence="7 8">
    <name type="scientific">Bradyrhizobium macuxiense</name>
    <dbReference type="NCBI Taxonomy" id="1755647"/>
    <lineage>
        <taxon>Bacteria</taxon>
        <taxon>Pseudomonadati</taxon>
        <taxon>Pseudomonadota</taxon>
        <taxon>Alphaproteobacteria</taxon>
        <taxon>Hyphomicrobiales</taxon>
        <taxon>Nitrobacteraceae</taxon>
        <taxon>Bradyrhizobium</taxon>
    </lineage>
</organism>
<keyword evidence="3 5" id="KW-1133">Transmembrane helix</keyword>
<feature type="transmembrane region" description="Helical" evidence="5">
    <location>
        <begin position="86"/>
        <end position="107"/>
    </location>
</feature>
<feature type="domain" description="O-antigen ligase-related" evidence="6">
    <location>
        <begin position="214"/>
        <end position="357"/>
    </location>
</feature>
<feature type="transmembrane region" description="Helical" evidence="5">
    <location>
        <begin position="144"/>
        <end position="163"/>
    </location>
</feature>
<dbReference type="Pfam" id="PF04932">
    <property type="entry name" value="Wzy_C"/>
    <property type="match status" value="1"/>
</dbReference>
<feature type="transmembrane region" description="Helical" evidence="5">
    <location>
        <begin position="341"/>
        <end position="363"/>
    </location>
</feature>
<keyword evidence="2 5" id="KW-0812">Transmembrane</keyword>
<evidence type="ECO:0000256" key="5">
    <source>
        <dbReference type="SAM" id="Phobius"/>
    </source>
</evidence>
<keyword evidence="4 5" id="KW-0472">Membrane</keyword>
<keyword evidence="8" id="KW-1185">Reference proteome</keyword>
<evidence type="ECO:0000256" key="2">
    <source>
        <dbReference type="ARBA" id="ARBA00022692"/>
    </source>
</evidence>
<protein>
    <submittedName>
        <fullName evidence="7">Ligase</fullName>
    </submittedName>
</protein>
<feature type="transmembrane region" description="Helical" evidence="5">
    <location>
        <begin position="183"/>
        <end position="200"/>
    </location>
</feature>
<feature type="transmembrane region" description="Helical" evidence="5">
    <location>
        <begin position="207"/>
        <end position="225"/>
    </location>
</feature>
<gene>
    <name evidence="7" type="ORF">AS156_10595</name>
</gene>
<dbReference type="AlphaFoldDB" id="A0A109JN94"/>
<dbReference type="GO" id="GO:0016874">
    <property type="term" value="F:ligase activity"/>
    <property type="evidence" value="ECO:0007669"/>
    <property type="project" value="UniProtKB-KW"/>
</dbReference>
<evidence type="ECO:0000259" key="6">
    <source>
        <dbReference type="Pfam" id="PF04932"/>
    </source>
</evidence>
<accession>A0A109JN94</accession>
<feature type="transmembrane region" description="Helical" evidence="5">
    <location>
        <begin position="113"/>
        <end position="132"/>
    </location>
</feature>
<feature type="transmembrane region" description="Helical" evidence="5">
    <location>
        <begin position="400"/>
        <end position="420"/>
    </location>
</feature>
<dbReference type="PANTHER" id="PTHR37422:SF13">
    <property type="entry name" value="LIPOPOLYSACCHARIDE BIOSYNTHESIS PROTEIN PA4999-RELATED"/>
    <property type="match status" value="1"/>
</dbReference>
<feature type="transmembrane region" description="Helical" evidence="5">
    <location>
        <begin position="231"/>
        <end position="248"/>
    </location>
</feature>
<dbReference type="Proteomes" id="UP000057737">
    <property type="component" value="Unassembled WGS sequence"/>
</dbReference>
<keyword evidence="7" id="KW-0436">Ligase</keyword>
<reference evidence="7 8" key="1">
    <citation type="submission" date="2015-11" db="EMBL/GenBank/DDBJ databases">
        <title>Draft Genome Sequence of the Strain BR 10303 (Bradyrhizobium sp.) isolated from nodules of Centrolobium paraense.</title>
        <authorList>
            <person name="Zelli J.E."/>
            <person name="Simoes-Araujo J.L."/>
            <person name="Barauna A.C."/>
            <person name="Silva K."/>
        </authorList>
    </citation>
    <scope>NUCLEOTIDE SEQUENCE [LARGE SCALE GENOMIC DNA]</scope>
    <source>
        <strain evidence="7 8">BR 10303</strain>
    </source>
</reference>
<dbReference type="PANTHER" id="PTHR37422">
    <property type="entry name" value="TEICHURONIC ACID BIOSYNTHESIS PROTEIN TUAE"/>
    <property type="match status" value="1"/>
</dbReference>
<feature type="transmembrane region" description="Helical" evidence="5">
    <location>
        <begin position="59"/>
        <end position="79"/>
    </location>
</feature>
<evidence type="ECO:0000256" key="4">
    <source>
        <dbReference type="ARBA" id="ARBA00023136"/>
    </source>
</evidence>
<dbReference type="InterPro" id="IPR051533">
    <property type="entry name" value="WaaL-like"/>
</dbReference>
<dbReference type="GO" id="GO:0016020">
    <property type="term" value="C:membrane"/>
    <property type="evidence" value="ECO:0007669"/>
    <property type="project" value="UniProtKB-SubCell"/>
</dbReference>
<evidence type="ECO:0000256" key="3">
    <source>
        <dbReference type="ARBA" id="ARBA00022989"/>
    </source>
</evidence>
<comment type="caution">
    <text evidence="7">The sequence shown here is derived from an EMBL/GenBank/DDBJ whole genome shotgun (WGS) entry which is preliminary data.</text>
</comment>
<evidence type="ECO:0000256" key="1">
    <source>
        <dbReference type="ARBA" id="ARBA00004141"/>
    </source>
</evidence>